<dbReference type="AlphaFoldDB" id="A0A160TWP0"/>
<dbReference type="PANTHER" id="PTHR33639">
    <property type="entry name" value="THIOL-DISULFIDE OXIDOREDUCTASE DCC"/>
    <property type="match status" value="1"/>
</dbReference>
<dbReference type="GO" id="GO:0015035">
    <property type="term" value="F:protein-disulfide reductase activity"/>
    <property type="evidence" value="ECO:0007669"/>
    <property type="project" value="InterPro"/>
</dbReference>
<dbReference type="EMBL" id="CZQD01000001">
    <property type="protein sequence ID" value="CUS55443.1"/>
    <property type="molecule type" value="Genomic_DNA"/>
</dbReference>
<sequence>MDRDTCDLYIYDGDCALCSRFVRFLVAHDPEGCFALMTAQSSAGRKIYIALGLDPDAMETALLRIDGRHYRNLDVFTESLAVLEWPWKAAMVLRWLPSPLANWLYRRIANNRKLLQGKSCPVPTPEIRVRLIE</sequence>
<dbReference type="InterPro" id="IPR052927">
    <property type="entry name" value="DCC_oxidoreductase"/>
</dbReference>
<evidence type="ECO:0000313" key="1">
    <source>
        <dbReference type="EMBL" id="CUS55443.1"/>
    </source>
</evidence>
<reference evidence="1" key="1">
    <citation type="submission" date="2015-10" db="EMBL/GenBank/DDBJ databases">
        <authorList>
            <person name="Gilbert D.G."/>
        </authorList>
    </citation>
    <scope>NUCLEOTIDE SEQUENCE</scope>
</reference>
<accession>A0A160TWP0</accession>
<dbReference type="PANTHER" id="PTHR33639:SF2">
    <property type="entry name" value="DUF393 DOMAIN-CONTAINING PROTEIN"/>
    <property type="match status" value="1"/>
</dbReference>
<proteinExistence type="predicted"/>
<dbReference type="InterPro" id="IPR007263">
    <property type="entry name" value="DCC1-like"/>
</dbReference>
<name>A0A160TWP0_9ZZZZ</name>
<organism evidence="1">
    <name type="scientific">hydrothermal vent metagenome</name>
    <dbReference type="NCBI Taxonomy" id="652676"/>
    <lineage>
        <taxon>unclassified sequences</taxon>
        <taxon>metagenomes</taxon>
        <taxon>ecological metagenomes</taxon>
    </lineage>
</organism>
<dbReference type="Pfam" id="PF04134">
    <property type="entry name" value="DCC1-like"/>
    <property type="match status" value="1"/>
</dbReference>
<protein>
    <submittedName>
        <fullName evidence="1">Probable membrane protein YPO1564</fullName>
    </submittedName>
</protein>
<gene>
    <name evidence="1" type="ORF">MGWOODY_Hyp1690</name>
</gene>